<feature type="transmembrane region" description="Helical" evidence="8">
    <location>
        <begin position="214"/>
        <end position="233"/>
    </location>
</feature>
<feature type="transmembrane region" description="Helical" evidence="8">
    <location>
        <begin position="92"/>
        <end position="118"/>
    </location>
</feature>
<feature type="domain" description="Major facilitator superfamily (MFS) profile" evidence="9">
    <location>
        <begin position="27"/>
        <end position="533"/>
    </location>
</feature>
<evidence type="ECO:0000256" key="7">
    <source>
        <dbReference type="SAM" id="MobiDB-lite"/>
    </source>
</evidence>
<dbReference type="PANTHER" id="PTHR23501:SF197">
    <property type="entry name" value="COMD"/>
    <property type="match status" value="1"/>
</dbReference>
<keyword evidence="4 8" id="KW-0812">Transmembrane</keyword>
<feature type="transmembrane region" description="Helical" evidence="8">
    <location>
        <begin position="317"/>
        <end position="339"/>
    </location>
</feature>
<feature type="transmembrane region" description="Helical" evidence="8">
    <location>
        <begin position="510"/>
        <end position="528"/>
    </location>
</feature>
<evidence type="ECO:0000256" key="8">
    <source>
        <dbReference type="SAM" id="Phobius"/>
    </source>
</evidence>
<dbReference type="Proteomes" id="UP000774570">
    <property type="component" value="Unassembled WGS sequence"/>
</dbReference>
<dbReference type="CDD" id="cd17502">
    <property type="entry name" value="MFS_Azr1_MDR_like"/>
    <property type="match status" value="1"/>
</dbReference>
<evidence type="ECO:0000313" key="10">
    <source>
        <dbReference type="EMBL" id="MBW8484300.1"/>
    </source>
</evidence>
<feature type="transmembrane region" description="Helical" evidence="8">
    <location>
        <begin position="124"/>
        <end position="142"/>
    </location>
</feature>
<evidence type="ECO:0000256" key="3">
    <source>
        <dbReference type="ARBA" id="ARBA00022475"/>
    </source>
</evidence>
<feature type="transmembrane region" description="Helical" evidence="8">
    <location>
        <begin position="149"/>
        <end position="168"/>
    </location>
</feature>
<sequence>MADGTEGTVRDTAPGAPGLPAARRVAATVGVAIALLVVALDGTIVGTAMPRILGELGALGYYSWVTTAYLVTSTVVIPIAGKLGDLFGRKPLVVGGLAGFLVTSWLVGASSTALVLVAMRGVQGVFGGVLTAVTFAVLADIWPLRQRVMLHGAFSAIIGLASAAAPALGGYITDGWGWRWIFYINVPVGLLATALAVAFLPYLPNRGDRRHLDLAGGVLLTATVVPLLVALSISGDHGWTSPLMLGLLAVSAGTLPVLLLAEHRAADPIVPLGLFRRPVFTLAIVIAGLSSVGLYGLAVYVPLLYQGVLGVSATGSGTLLAPLLVGMLVAAPLAGQLLARVRRYRFLGTAGVLCMIAGTWLLSATRPDTGHGTVVAALALTGAGMGLVWPLSTAIVQAALPGGVVGVATSQVNFWRNLGGTVAVVLLGAVLTGGMADRVRERLAAAHLPPDALAGGGSGGSGGGRQDVQALFDPGRLEALRAKLPPARQPQFDAAVAAVREGLADVMHQVFLLAALILVIPLVASLFLKEAPIPKKARKAPAEPGGAAPSSGSS</sequence>
<evidence type="ECO:0000256" key="1">
    <source>
        <dbReference type="ARBA" id="ARBA00004651"/>
    </source>
</evidence>
<gene>
    <name evidence="10" type="ORF">K1Y72_18095</name>
</gene>
<dbReference type="InterPro" id="IPR036259">
    <property type="entry name" value="MFS_trans_sf"/>
</dbReference>
<dbReference type="PANTHER" id="PTHR23501">
    <property type="entry name" value="MAJOR FACILITATOR SUPERFAMILY"/>
    <property type="match status" value="1"/>
</dbReference>
<dbReference type="InterPro" id="IPR004638">
    <property type="entry name" value="EmrB-like"/>
</dbReference>
<feature type="transmembrane region" description="Helical" evidence="8">
    <location>
        <begin position="346"/>
        <end position="363"/>
    </location>
</feature>
<accession>A0ABS7FVV1</accession>
<evidence type="ECO:0000256" key="4">
    <source>
        <dbReference type="ARBA" id="ARBA00022692"/>
    </source>
</evidence>
<feature type="compositionally biased region" description="Low complexity" evidence="7">
    <location>
        <begin position="542"/>
        <end position="554"/>
    </location>
</feature>
<keyword evidence="2" id="KW-0813">Transport</keyword>
<comment type="subcellular location">
    <subcellularLocation>
        <location evidence="1">Cell membrane</location>
        <topology evidence="1">Multi-pass membrane protein</topology>
    </subcellularLocation>
</comment>
<feature type="transmembrane region" description="Helical" evidence="8">
    <location>
        <begin position="180"/>
        <end position="202"/>
    </location>
</feature>
<dbReference type="EMBL" id="JAIBOA010000010">
    <property type="protein sequence ID" value="MBW8484300.1"/>
    <property type="molecule type" value="Genomic_DNA"/>
</dbReference>
<protein>
    <submittedName>
        <fullName evidence="10">MFS transporter</fullName>
    </submittedName>
</protein>
<feature type="transmembrane region" description="Helical" evidence="8">
    <location>
        <begin position="25"/>
        <end position="49"/>
    </location>
</feature>
<dbReference type="PROSITE" id="PS50850">
    <property type="entry name" value="MFS"/>
    <property type="match status" value="1"/>
</dbReference>
<evidence type="ECO:0000313" key="11">
    <source>
        <dbReference type="Proteomes" id="UP000774570"/>
    </source>
</evidence>
<name>A0ABS7FVV1_9ACTN</name>
<keyword evidence="11" id="KW-1185">Reference proteome</keyword>
<feature type="transmembrane region" description="Helical" evidence="8">
    <location>
        <begin position="282"/>
        <end position="305"/>
    </location>
</feature>
<dbReference type="NCBIfam" id="TIGR00711">
    <property type="entry name" value="efflux_EmrB"/>
    <property type="match status" value="1"/>
</dbReference>
<organism evidence="10 11">
    <name type="scientific">Actinomadura parmotrematis</name>
    <dbReference type="NCBI Taxonomy" id="2864039"/>
    <lineage>
        <taxon>Bacteria</taxon>
        <taxon>Bacillati</taxon>
        <taxon>Actinomycetota</taxon>
        <taxon>Actinomycetes</taxon>
        <taxon>Streptosporangiales</taxon>
        <taxon>Thermomonosporaceae</taxon>
        <taxon>Actinomadura</taxon>
    </lineage>
</organism>
<dbReference type="InterPro" id="IPR011701">
    <property type="entry name" value="MFS"/>
</dbReference>
<feature type="region of interest" description="Disordered" evidence="7">
    <location>
        <begin position="535"/>
        <end position="554"/>
    </location>
</feature>
<feature type="transmembrane region" description="Helical" evidence="8">
    <location>
        <begin position="375"/>
        <end position="396"/>
    </location>
</feature>
<dbReference type="RefSeq" id="WP_220167519.1">
    <property type="nucleotide sequence ID" value="NZ_JAIBOA010000010.1"/>
</dbReference>
<feature type="transmembrane region" description="Helical" evidence="8">
    <location>
        <begin position="61"/>
        <end position="80"/>
    </location>
</feature>
<dbReference type="SUPFAM" id="SSF103473">
    <property type="entry name" value="MFS general substrate transporter"/>
    <property type="match status" value="1"/>
</dbReference>
<reference evidence="10 11" key="1">
    <citation type="submission" date="2021-07" db="EMBL/GenBank/DDBJ databases">
        <title>Actinomadura sp. PM05-2 isolated from lichen.</title>
        <authorList>
            <person name="Somphong A."/>
            <person name="Phongsopitanun W."/>
            <person name="Tanasupawat S."/>
            <person name="Peongsungnone V."/>
        </authorList>
    </citation>
    <scope>NUCLEOTIDE SEQUENCE [LARGE SCALE GENOMIC DNA]</scope>
    <source>
        <strain evidence="10 11">PM05-2</strain>
    </source>
</reference>
<feature type="transmembrane region" description="Helical" evidence="8">
    <location>
        <begin position="239"/>
        <end position="261"/>
    </location>
</feature>
<feature type="transmembrane region" description="Helical" evidence="8">
    <location>
        <begin position="417"/>
        <end position="436"/>
    </location>
</feature>
<evidence type="ECO:0000256" key="2">
    <source>
        <dbReference type="ARBA" id="ARBA00022448"/>
    </source>
</evidence>
<keyword evidence="5 8" id="KW-1133">Transmembrane helix</keyword>
<comment type="caution">
    <text evidence="10">The sequence shown here is derived from an EMBL/GenBank/DDBJ whole genome shotgun (WGS) entry which is preliminary data.</text>
</comment>
<dbReference type="Gene3D" id="1.20.1250.20">
    <property type="entry name" value="MFS general substrate transporter like domains"/>
    <property type="match status" value="1"/>
</dbReference>
<evidence type="ECO:0000256" key="5">
    <source>
        <dbReference type="ARBA" id="ARBA00022989"/>
    </source>
</evidence>
<dbReference type="Gene3D" id="1.20.1720.10">
    <property type="entry name" value="Multidrug resistance protein D"/>
    <property type="match status" value="1"/>
</dbReference>
<evidence type="ECO:0000256" key="6">
    <source>
        <dbReference type="ARBA" id="ARBA00023136"/>
    </source>
</evidence>
<keyword evidence="6 8" id="KW-0472">Membrane</keyword>
<keyword evidence="3" id="KW-1003">Cell membrane</keyword>
<evidence type="ECO:0000259" key="9">
    <source>
        <dbReference type="PROSITE" id="PS50850"/>
    </source>
</evidence>
<proteinExistence type="predicted"/>
<dbReference type="InterPro" id="IPR020846">
    <property type="entry name" value="MFS_dom"/>
</dbReference>
<dbReference type="Pfam" id="PF07690">
    <property type="entry name" value="MFS_1"/>
    <property type="match status" value="1"/>
</dbReference>